<keyword evidence="15" id="KW-0325">Glycoprotein</keyword>
<protein>
    <recommendedName>
        <fullName evidence="4">Junctional adhesion molecule A</fullName>
    </recommendedName>
    <alternativeName>
        <fullName evidence="17">Junctional adhesion molecule 1</fullName>
    </alternativeName>
</protein>
<dbReference type="GO" id="GO:0050892">
    <property type="term" value="P:intestinal absorption"/>
    <property type="evidence" value="ECO:0007669"/>
    <property type="project" value="TreeGrafter"/>
</dbReference>
<keyword evidence="16" id="KW-0393">Immunoglobulin domain</keyword>
<dbReference type="InterPro" id="IPR013783">
    <property type="entry name" value="Ig-like_fold"/>
</dbReference>
<evidence type="ECO:0000313" key="23">
    <source>
        <dbReference type="Proteomes" id="UP000472271"/>
    </source>
</evidence>
<dbReference type="InterPro" id="IPR042456">
    <property type="entry name" value="F11R"/>
</dbReference>
<evidence type="ECO:0000256" key="20">
    <source>
        <dbReference type="SAM" id="SignalP"/>
    </source>
</evidence>
<dbReference type="Proteomes" id="UP000472271">
    <property type="component" value="Chromosome 14"/>
</dbReference>
<feature type="transmembrane region" description="Helical" evidence="19">
    <location>
        <begin position="233"/>
        <end position="255"/>
    </location>
</feature>
<dbReference type="Pfam" id="PF07686">
    <property type="entry name" value="V-set"/>
    <property type="match status" value="1"/>
</dbReference>
<evidence type="ECO:0000256" key="12">
    <source>
        <dbReference type="ARBA" id="ARBA00022989"/>
    </source>
</evidence>
<keyword evidence="5" id="KW-0796">Tight junction</keyword>
<dbReference type="PANTHER" id="PTHR45113:SF1">
    <property type="entry name" value="JUNCTIONAL ADHESION MOLECULE A"/>
    <property type="match status" value="1"/>
</dbReference>
<keyword evidence="10" id="KW-0677">Repeat</keyword>
<feature type="domain" description="Ig-like" evidence="21">
    <location>
        <begin position="20"/>
        <end position="121"/>
    </location>
</feature>
<dbReference type="PANTHER" id="PTHR45113">
    <property type="entry name" value="JUNCTIONAL ADHESION MOLECULE A"/>
    <property type="match status" value="1"/>
</dbReference>
<evidence type="ECO:0000256" key="14">
    <source>
        <dbReference type="ARBA" id="ARBA00023157"/>
    </source>
</evidence>
<dbReference type="GO" id="GO:0005923">
    <property type="term" value="C:bicellular tight junction"/>
    <property type="evidence" value="ECO:0007669"/>
    <property type="project" value="UniProtKB-SubCell"/>
</dbReference>
<keyword evidence="7" id="KW-0597">Phosphoprotein</keyword>
<dbReference type="AlphaFoldDB" id="A0A672YBH9"/>
<feature type="chain" id="PRO_5025427934" description="Junctional adhesion molecule A" evidence="20">
    <location>
        <begin position="22"/>
        <end position="294"/>
    </location>
</feature>
<keyword evidence="12 19" id="KW-1133">Transmembrane helix</keyword>
<evidence type="ECO:0000256" key="19">
    <source>
        <dbReference type="SAM" id="Phobius"/>
    </source>
</evidence>
<dbReference type="PROSITE" id="PS50835">
    <property type="entry name" value="IG_LIKE"/>
    <property type="match status" value="2"/>
</dbReference>
<evidence type="ECO:0000313" key="22">
    <source>
        <dbReference type="Ensembl" id="ENSSORP00005002044.1"/>
    </source>
</evidence>
<evidence type="ECO:0000256" key="15">
    <source>
        <dbReference type="ARBA" id="ARBA00023180"/>
    </source>
</evidence>
<evidence type="ECO:0000256" key="13">
    <source>
        <dbReference type="ARBA" id="ARBA00023136"/>
    </source>
</evidence>
<evidence type="ECO:0000256" key="10">
    <source>
        <dbReference type="ARBA" id="ARBA00022737"/>
    </source>
</evidence>
<dbReference type="SMART" id="SM00409">
    <property type="entry name" value="IG"/>
    <property type="match status" value="2"/>
</dbReference>
<evidence type="ECO:0000256" key="2">
    <source>
        <dbReference type="ARBA" id="ARBA00004435"/>
    </source>
</evidence>
<keyword evidence="13 19" id="KW-0472">Membrane</keyword>
<reference evidence="22" key="2">
    <citation type="submission" date="2025-08" db="UniProtKB">
        <authorList>
            <consortium name="Ensembl"/>
        </authorList>
    </citation>
    <scope>IDENTIFICATION</scope>
</reference>
<evidence type="ECO:0000256" key="17">
    <source>
        <dbReference type="ARBA" id="ARBA00030590"/>
    </source>
</evidence>
<evidence type="ECO:0000256" key="6">
    <source>
        <dbReference type="ARBA" id="ARBA00022475"/>
    </source>
</evidence>
<evidence type="ECO:0000256" key="5">
    <source>
        <dbReference type="ARBA" id="ARBA00022427"/>
    </source>
</evidence>
<evidence type="ECO:0000256" key="4">
    <source>
        <dbReference type="ARBA" id="ARBA00016608"/>
    </source>
</evidence>
<dbReference type="InterPro" id="IPR003599">
    <property type="entry name" value="Ig_sub"/>
</dbReference>
<dbReference type="InterPro" id="IPR036179">
    <property type="entry name" value="Ig-like_dom_sf"/>
</dbReference>
<evidence type="ECO:0000259" key="21">
    <source>
        <dbReference type="PROSITE" id="PS50835"/>
    </source>
</evidence>
<dbReference type="InterPro" id="IPR007110">
    <property type="entry name" value="Ig-like_dom"/>
</dbReference>
<dbReference type="GO" id="GO:0090557">
    <property type="term" value="P:establishment of endothelial intestinal barrier"/>
    <property type="evidence" value="ECO:0007669"/>
    <property type="project" value="TreeGrafter"/>
</dbReference>
<evidence type="ECO:0000256" key="1">
    <source>
        <dbReference type="ARBA" id="ARBA00004251"/>
    </source>
</evidence>
<dbReference type="GO" id="GO:0090559">
    <property type="term" value="P:regulation of membrane permeability"/>
    <property type="evidence" value="ECO:0007669"/>
    <property type="project" value="TreeGrafter"/>
</dbReference>
<reference evidence="22" key="1">
    <citation type="submission" date="2019-06" db="EMBL/GenBank/DDBJ databases">
        <authorList>
            <consortium name="Wellcome Sanger Institute Data Sharing"/>
        </authorList>
    </citation>
    <scope>NUCLEOTIDE SEQUENCE [LARGE SCALE GENOMIC DNA]</scope>
</reference>
<evidence type="ECO:0000256" key="9">
    <source>
        <dbReference type="ARBA" id="ARBA00022729"/>
    </source>
</evidence>
<keyword evidence="6" id="KW-1003">Cell membrane</keyword>
<dbReference type="InParanoid" id="A0A672YBH9"/>
<feature type="signal peptide" evidence="20">
    <location>
        <begin position="1"/>
        <end position="21"/>
    </location>
</feature>
<feature type="domain" description="Ig-like" evidence="21">
    <location>
        <begin position="126"/>
        <end position="211"/>
    </location>
</feature>
<dbReference type="Gene3D" id="2.60.40.10">
    <property type="entry name" value="Immunoglobulins"/>
    <property type="match status" value="2"/>
</dbReference>
<comment type="subunit">
    <text evidence="18">Interacts with the ninth PDZ domain of MPDZ. Interacts with the first PDZ domain of PARD3. The association between PARD3 and PARD6B probably disrupts this interaction. Interacts with ITGAL (via I-domain). Interacts with CD151.</text>
</comment>
<dbReference type="SUPFAM" id="SSF48726">
    <property type="entry name" value="Immunoglobulin"/>
    <property type="match status" value="2"/>
</dbReference>
<evidence type="ECO:0000256" key="8">
    <source>
        <dbReference type="ARBA" id="ARBA00022692"/>
    </source>
</evidence>
<organism evidence="22 23">
    <name type="scientific">Sphaeramia orbicularis</name>
    <name type="common">orbiculate cardinalfish</name>
    <dbReference type="NCBI Taxonomy" id="375764"/>
    <lineage>
        <taxon>Eukaryota</taxon>
        <taxon>Metazoa</taxon>
        <taxon>Chordata</taxon>
        <taxon>Craniata</taxon>
        <taxon>Vertebrata</taxon>
        <taxon>Euteleostomi</taxon>
        <taxon>Actinopterygii</taxon>
        <taxon>Neopterygii</taxon>
        <taxon>Teleostei</taxon>
        <taxon>Neoteleostei</taxon>
        <taxon>Acanthomorphata</taxon>
        <taxon>Gobiaria</taxon>
        <taxon>Kurtiformes</taxon>
        <taxon>Apogonoidei</taxon>
        <taxon>Apogonidae</taxon>
        <taxon>Apogoninae</taxon>
        <taxon>Sphaeramia</taxon>
    </lineage>
</organism>
<evidence type="ECO:0000256" key="18">
    <source>
        <dbReference type="ARBA" id="ARBA00046718"/>
    </source>
</evidence>
<dbReference type="FunCoup" id="A0A672YBH9">
    <property type="interactions" value="411"/>
</dbReference>
<keyword evidence="23" id="KW-1185">Reference proteome</keyword>
<comment type="subcellular location">
    <subcellularLocation>
        <location evidence="2">Cell junction</location>
        <location evidence="2">Tight junction</location>
    </subcellularLocation>
    <subcellularLocation>
        <location evidence="1">Cell membrane</location>
        <topology evidence="1">Single-pass type I membrane protein</topology>
    </subcellularLocation>
</comment>
<reference evidence="22" key="3">
    <citation type="submission" date="2025-09" db="UniProtKB">
        <authorList>
            <consortium name="Ensembl"/>
        </authorList>
    </citation>
    <scope>IDENTIFICATION</scope>
</reference>
<evidence type="ECO:0000256" key="3">
    <source>
        <dbReference type="ARBA" id="ARBA00008637"/>
    </source>
</evidence>
<sequence>MLITKYKNCCISMLLCAGVTGFTVTTKNAAVQVKENEGVDLSCDYSADFGANARVEWKFKDRKGSQTYVIFDGKPTDPYRDRVTLFRSNLRINKVTSKDNGFYDCEVSGNQQYGEAKVTLTVLVPPGIPLCRIPSSVTTGNKAVLTCHDSVGSPPPTYKWYRNAVPLPTDPSTIAAFKNTSYTLNSVTGKLEFLRAGKLDTGSYYCEAVNSAGPPQRCKGGKMEVRDLNTGGIVAGVIVFLLLLGLLAFGIWYAYKKGYLPSNVKKENYVKTFTNSPFTKNVNNLNGHEQPEIS</sequence>
<comment type="similarity">
    <text evidence="3">Belongs to the immunoglobulin superfamily.</text>
</comment>
<dbReference type="InterPro" id="IPR013106">
    <property type="entry name" value="Ig_V-set"/>
</dbReference>
<evidence type="ECO:0000256" key="11">
    <source>
        <dbReference type="ARBA" id="ARBA00022949"/>
    </source>
</evidence>
<dbReference type="SMART" id="SM00408">
    <property type="entry name" value="IGc2"/>
    <property type="match status" value="2"/>
</dbReference>
<evidence type="ECO:0000256" key="16">
    <source>
        <dbReference type="ARBA" id="ARBA00023319"/>
    </source>
</evidence>
<keyword evidence="11" id="KW-0965">Cell junction</keyword>
<keyword evidence="14" id="KW-1015">Disulfide bond</keyword>
<keyword evidence="8 19" id="KW-0812">Transmembrane</keyword>
<accession>A0A672YBH9</accession>
<proteinExistence type="inferred from homology"/>
<keyword evidence="9 20" id="KW-0732">Signal</keyword>
<dbReference type="Pfam" id="PF13927">
    <property type="entry name" value="Ig_3"/>
    <property type="match status" value="1"/>
</dbReference>
<dbReference type="Ensembl" id="ENSSORT00005002100.1">
    <property type="protein sequence ID" value="ENSSORP00005002044.1"/>
    <property type="gene ID" value="ENSSORG00005001168.1"/>
</dbReference>
<dbReference type="FunFam" id="2.60.40.10:FF:000342">
    <property type="entry name" value="Junctional adhesion molecule A"/>
    <property type="match status" value="1"/>
</dbReference>
<dbReference type="GO" id="GO:0007155">
    <property type="term" value="P:cell adhesion"/>
    <property type="evidence" value="ECO:0007669"/>
    <property type="project" value="InterPro"/>
</dbReference>
<evidence type="ECO:0000256" key="7">
    <source>
        <dbReference type="ARBA" id="ARBA00022553"/>
    </source>
</evidence>
<dbReference type="GO" id="GO:0005886">
    <property type="term" value="C:plasma membrane"/>
    <property type="evidence" value="ECO:0007669"/>
    <property type="project" value="UniProtKB-SubCell"/>
</dbReference>
<name>A0A672YBH9_9TELE</name>
<dbReference type="InterPro" id="IPR003598">
    <property type="entry name" value="Ig_sub2"/>
</dbReference>